<reference evidence="2" key="1">
    <citation type="submission" date="2021-12" db="EMBL/GenBank/DDBJ databases">
        <title>Black yeast isolated from Biological Soil Crust.</title>
        <authorList>
            <person name="Kurbessoian T."/>
        </authorList>
    </citation>
    <scope>NUCLEOTIDE SEQUENCE</scope>
    <source>
        <strain evidence="2">CCFEE 5208</strain>
    </source>
</reference>
<dbReference type="Proteomes" id="UP001168146">
    <property type="component" value="Unassembled WGS sequence"/>
</dbReference>
<dbReference type="InterPro" id="IPR046591">
    <property type="entry name" value="DUF6649"/>
</dbReference>
<proteinExistence type="predicted"/>
<evidence type="ECO:0000313" key="3">
    <source>
        <dbReference type="Proteomes" id="UP001168146"/>
    </source>
</evidence>
<evidence type="ECO:0000256" key="1">
    <source>
        <dbReference type="SAM" id="MobiDB-lite"/>
    </source>
</evidence>
<dbReference type="Pfam" id="PF20354">
    <property type="entry name" value="DUF6649"/>
    <property type="match status" value="1"/>
</dbReference>
<gene>
    <name evidence="2" type="ORF">LTR82_009820</name>
</gene>
<feature type="region of interest" description="Disordered" evidence="1">
    <location>
        <begin position="182"/>
        <end position="202"/>
    </location>
</feature>
<accession>A0AAN6FK20</accession>
<name>A0AAN6FK20_9PEZI</name>
<evidence type="ECO:0000313" key="2">
    <source>
        <dbReference type="EMBL" id="KAK0319056.1"/>
    </source>
</evidence>
<feature type="region of interest" description="Disordered" evidence="1">
    <location>
        <begin position="63"/>
        <end position="92"/>
    </location>
</feature>
<sequence length="232" mass="25659">MQTRSAFAANGGGQKLAGQKRKAANESSLNDDQRFTKRFNLLSIVANAAGNGNSNLYIPVNNPAAAAQTNGPPHPPPGLDAQSHDQQNNERMQVDDTRTRVYIHDLDEELADLDSEDETLIFLPDVEQRLSKLPRQLLQHREPLEHQELVLYSTPKSLTVDEGHDVVRKAIIEARQRAQEKALEEATRTRQEDMNRKYDHGGDVGGLAEVAHGYSAVGYEDEAVDPDAMDIG</sequence>
<protein>
    <submittedName>
        <fullName evidence="2">Uncharacterized protein</fullName>
    </submittedName>
</protein>
<organism evidence="2 3">
    <name type="scientific">Friedmanniomyces endolithicus</name>
    <dbReference type="NCBI Taxonomy" id="329885"/>
    <lineage>
        <taxon>Eukaryota</taxon>
        <taxon>Fungi</taxon>
        <taxon>Dikarya</taxon>
        <taxon>Ascomycota</taxon>
        <taxon>Pezizomycotina</taxon>
        <taxon>Dothideomycetes</taxon>
        <taxon>Dothideomycetidae</taxon>
        <taxon>Mycosphaerellales</taxon>
        <taxon>Teratosphaeriaceae</taxon>
        <taxon>Friedmanniomyces</taxon>
    </lineage>
</organism>
<comment type="caution">
    <text evidence="2">The sequence shown here is derived from an EMBL/GenBank/DDBJ whole genome shotgun (WGS) entry which is preliminary data.</text>
</comment>
<dbReference type="AlphaFoldDB" id="A0AAN6FK20"/>
<dbReference type="EMBL" id="JASUXU010000032">
    <property type="protein sequence ID" value="KAK0319056.1"/>
    <property type="molecule type" value="Genomic_DNA"/>
</dbReference>
<feature type="region of interest" description="Disordered" evidence="1">
    <location>
        <begin position="1"/>
        <end position="32"/>
    </location>
</feature>